<protein>
    <recommendedName>
        <fullName evidence="4">Plastid lipid-associated protein/fibrillin conserved domain-containing protein</fullName>
    </recommendedName>
</protein>
<evidence type="ECO:0000256" key="1">
    <source>
        <dbReference type="ARBA" id="ARBA00004474"/>
    </source>
</evidence>
<dbReference type="AlphaFoldDB" id="A0A8J5X6U2"/>
<feature type="signal peptide" evidence="3">
    <location>
        <begin position="1"/>
        <end position="18"/>
    </location>
</feature>
<feature type="domain" description="Plastid lipid-associated protein/fibrillin conserved" evidence="4">
    <location>
        <begin position="25"/>
        <end position="87"/>
    </location>
</feature>
<evidence type="ECO:0000313" key="6">
    <source>
        <dbReference type="Proteomes" id="UP000751190"/>
    </source>
</evidence>
<dbReference type="InterPro" id="IPR039633">
    <property type="entry name" value="PAP"/>
</dbReference>
<organism evidence="5 6">
    <name type="scientific">Diacronema lutheri</name>
    <name type="common">Unicellular marine alga</name>
    <name type="synonym">Monochrysis lutheri</name>
    <dbReference type="NCBI Taxonomy" id="2081491"/>
    <lineage>
        <taxon>Eukaryota</taxon>
        <taxon>Haptista</taxon>
        <taxon>Haptophyta</taxon>
        <taxon>Pavlovophyceae</taxon>
        <taxon>Pavlovales</taxon>
        <taxon>Pavlovaceae</taxon>
        <taxon>Diacronema</taxon>
    </lineage>
</organism>
<dbReference type="EMBL" id="JAGTXO010000077">
    <property type="protein sequence ID" value="KAG8457227.1"/>
    <property type="molecule type" value="Genomic_DNA"/>
</dbReference>
<dbReference type="Proteomes" id="UP000751190">
    <property type="component" value="Unassembled WGS sequence"/>
</dbReference>
<dbReference type="GO" id="GO:0009536">
    <property type="term" value="C:plastid"/>
    <property type="evidence" value="ECO:0007669"/>
    <property type="project" value="UniProtKB-SubCell"/>
</dbReference>
<gene>
    <name evidence="5" type="ORF">KFE25_009806</name>
</gene>
<keyword evidence="6" id="KW-1185">Reference proteome</keyword>
<evidence type="ECO:0000259" key="4">
    <source>
        <dbReference type="Pfam" id="PF04755"/>
    </source>
</evidence>
<comment type="subcellular location">
    <subcellularLocation>
        <location evidence="1">Plastid</location>
    </subcellularLocation>
</comment>
<proteinExistence type="predicted"/>
<name>A0A8J5X6U2_DIALT</name>
<reference evidence="5" key="1">
    <citation type="submission" date="2021-05" db="EMBL/GenBank/DDBJ databases">
        <title>The genome of the haptophyte Pavlova lutheri (Diacronema luteri, Pavlovales) - a model for lipid biosynthesis in eukaryotic algae.</title>
        <authorList>
            <person name="Hulatt C.J."/>
            <person name="Posewitz M.C."/>
        </authorList>
    </citation>
    <scope>NUCLEOTIDE SEQUENCE</scope>
    <source>
        <strain evidence="5">NIVA-4/92</strain>
    </source>
</reference>
<keyword evidence="3" id="KW-0732">Signal</keyword>
<evidence type="ECO:0000313" key="5">
    <source>
        <dbReference type="EMBL" id="KAG8457227.1"/>
    </source>
</evidence>
<dbReference type="Pfam" id="PF04755">
    <property type="entry name" value="PAP_fibrillin"/>
    <property type="match status" value="1"/>
</dbReference>
<accession>A0A8J5X6U2</accession>
<keyword evidence="2" id="KW-0934">Plastid</keyword>
<evidence type="ECO:0000256" key="2">
    <source>
        <dbReference type="ARBA" id="ARBA00022640"/>
    </source>
</evidence>
<feature type="chain" id="PRO_5035281886" description="Plastid lipid-associated protein/fibrillin conserved domain-containing protein" evidence="3">
    <location>
        <begin position="19"/>
        <end position="286"/>
    </location>
</feature>
<dbReference type="OrthoDB" id="10534357at2759"/>
<dbReference type="PANTHER" id="PTHR31906">
    <property type="entry name" value="PLASTID-LIPID-ASSOCIATED PROTEIN 4, CHLOROPLASTIC-RELATED"/>
    <property type="match status" value="1"/>
</dbReference>
<dbReference type="InterPro" id="IPR006843">
    <property type="entry name" value="PAP/fibrillin_dom"/>
</dbReference>
<comment type="caution">
    <text evidence="5">The sequence shown here is derived from an EMBL/GenBank/DDBJ whole genome shotgun (WGS) entry which is preliminary data.</text>
</comment>
<sequence length="286" mass="28938">MSASFYATFLAALGATGARTAVSARAALLEAVAGTRAGLTANAACRAEVFRLVSELAESSAEPAPLTSPRLAGSWRLLFTDAPEVHGADGPAWRRPWGEPVQIIDTSAEPWLFQHAEGPPLFATATAQLLPLADAPGRAADVVLLERASLGGLWSEPPPAGAAGLGTVECVYLDDSLLISRGGGGRVFVLERVGALRPLPRVRRAGVAYYQGAQYFAGMVSGSGAPAPSTPAPGATAKATRAKALDNLTPNLKAAGMATATLGALIAGFLGSNGLLPGQGGGFSGP</sequence>
<evidence type="ECO:0000256" key="3">
    <source>
        <dbReference type="SAM" id="SignalP"/>
    </source>
</evidence>